<dbReference type="VEuPathDB" id="PlasmoDB:PmUG01_09032200"/>
<feature type="region of interest" description="Disordered" evidence="2">
    <location>
        <begin position="1534"/>
        <end position="1562"/>
    </location>
</feature>
<dbReference type="Gene3D" id="1.10.10.60">
    <property type="entry name" value="Homeodomain-like"/>
    <property type="match status" value="2"/>
</dbReference>
<evidence type="ECO:0000313" key="6">
    <source>
        <dbReference type="Proteomes" id="UP000078597"/>
    </source>
</evidence>
<dbReference type="EMBL" id="FLQW01000707">
    <property type="protein sequence ID" value="SBS85520.1"/>
    <property type="molecule type" value="Genomic_DNA"/>
</dbReference>
<evidence type="ECO:0000256" key="1">
    <source>
        <dbReference type="SAM" id="Coils"/>
    </source>
</evidence>
<feature type="compositionally biased region" description="Basic and acidic residues" evidence="2">
    <location>
        <begin position="257"/>
        <end position="274"/>
    </location>
</feature>
<feature type="compositionally biased region" description="Basic residues" evidence="2">
    <location>
        <begin position="743"/>
        <end position="758"/>
    </location>
</feature>
<feature type="region of interest" description="Disordered" evidence="2">
    <location>
        <begin position="133"/>
        <end position="160"/>
    </location>
</feature>
<feature type="region of interest" description="Disordered" evidence="2">
    <location>
        <begin position="1"/>
        <end position="23"/>
    </location>
</feature>
<feature type="compositionally biased region" description="Basic and acidic residues" evidence="2">
    <location>
        <begin position="1"/>
        <end position="11"/>
    </location>
</feature>
<dbReference type="PROSITE" id="PS51293">
    <property type="entry name" value="SANT"/>
    <property type="match status" value="1"/>
</dbReference>
<dbReference type="PROSITE" id="PS50090">
    <property type="entry name" value="MYB_LIKE"/>
    <property type="match status" value="1"/>
</dbReference>
<name>A0A1A8W2Z4_PLAMA</name>
<keyword evidence="1" id="KW-0175">Coiled coil</keyword>
<feature type="domain" description="Myb-like" evidence="3">
    <location>
        <begin position="2202"/>
        <end position="2246"/>
    </location>
</feature>
<dbReference type="SUPFAM" id="SSF46689">
    <property type="entry name" value="Homeodomain-like"/>
    <property type="match status" value="2"/>
</dbReference>
<gene>
    <name evidence="5" type="ORF">PMALA_012970</name>
</gene>
<dbReference type="InterPro" id="IPR001005">
    <property type="entry name" value="SANT/Myb"/>
</dbReference>
<evidence type="ECO:0008006" key="7">
    <source>
        <dbReference type="Google" id="ProtNLM"/>
    </source>
</evidence>
<feature type="coiled-coil region" evidence="1">
    <location>
        <begin position="31"/>
        <end position="88"/>
    </location>
</feature>
<feature type="region of interest" description="Disordered" evidence="2">
    <location>
        <begin position="257"/>
        <end position="285"/>
    </location>
</feature>
<feature type="region of interest" description="Disordered" evidence="2">
    <location>
        <begin position="743"/>
        <end position="788"/>
    </location>
</feature>
<dbReference type="InterPro" id="IPR017884">
    <property type="entry name" value="SANT_dom"/>
</dbReference>
<dbReference type="InterPro" id="IPR009057">
    <property type="entry name" value="Homeodomain-like_sf"/>
</dbReference>
<evidence type="ECO:0000259" key="3">
    <source>
        <dbReference type="PROSITE" id="PS50090"/>
    </source>
</evidence>
<protein>
    <recommendedName>
        <fullName evidence="7">SANT domain-containing protein</fullName>
    </recommendedName>
</protein>
<evidence type="ECO:0000313" key="5">
    <source>
        <dbReference type="EMBL" id="SBS85520.1"/>
    </source>
</evidence>
<proteinExistence type="predicted"/>
<feature type="compositionally biased region" description="Basic residues" evidence="2">
    <location>
        <begin position="142"/>
        <end position="151"/>
    </location>
</feature>
<sequence>MKESKNKKENGENQASNKNNYKKKDIKNMIIRKLKRRLKEGLNKLDEQYNQLVNIFSYLNNINIENNIEVFQKISNELSKEIKHANEENNDDIAILKMEKDLIKADFRKNKKILKNYNQVEQQQEDEEYLDHEEIGKTVKPEKRKKKKRKANNANASHHFTNSFTPSQIFHYNYLCMDSKCTHNDFTSDNLKVKNSVVLNLFNALSKNKYYKETNLCDQVFDYQDSNRIYKEEKKKLRKRKLLTNFFIRKKKRQKQGESERAALERESAERGVIEGEEEEEEKKKEVERNINNTYYFSLKRKYSCREKEYHSSSNPYDEEKEVSKNVSISYDNINNNSNNNSNINVNMHNSSINGNNNSYNSKHGKIMNDSNFYNSSNNAINDNKNKVYWIYMKKEINKNVTRNNTRIMTSNILTFFTSISKVFPCEIIDRKREKLISYDDYKNEKMNKFYDYVLTDECDNIGGNQIMDTKNVECNTDDYTNINYNQVTTRNNYIYIYIKRKFIPEYLLRIKKKIKLVLIFPSNHNMSNFYSNDNVEDYNDNDPYKFSAHKVTNRVANSVVNHVANNEMDEKSATDIREGIIKEEDDIEKKKKVYKQENYISVGECNSLSLRKRRKICSSKNDINVGSIYKYKNIFNKKKKPKKKKKMDYATSALKAVDDSFYFNSVYLNYLNRIEIKDKKKYHYFYVDNVNYDPENYDIEDIIIHLEKIINIKKKNSTSSSPFTPSLLLNYINKKYAIYSNKSKKKKKRSYNKKGKNSKQENVKGKCGTGGEKWGNVSNHKGNHNDSNRVGINHVYNNNAYNNNAYNNNAYNNNAYNNNAYNSNAYNSNAYNNNTYNNNVYSNNIDRNNNDDNVSDKKISDSNIIINDKRNVVNVASDRVTSNVDEKIKRKNNSKKKKSMDERKKHVMYNNKKRNNNTKRIYRINKKRSYSIFDDFFYHNEFEDKKRNEEEEVKIYYLRIHINMLSFNDNNDEVILKYYMPPMQNREFNIEVKNKYIPFEVNHFYDYYLDRKNQLEKTIKEHSVIYKQIYKLWKEDIDIYEKEKEKKNIFAWGILPVRAYDHPNIFVPLPCGFKHNNKNLAYNITNDKKICDDNLLEKKERKKEYMNIKYANLTGPCVNWRKNCIFCSDIRKKKFLHLSDMYPYFYCMQNIKLSLFSLERNVMYSNSNNMLESIQHGCLGNEFECTESSLFTANKKNVATKNASLNGSSSTNDERDGVYRLDSNADLVVRRSGLGSCRTPHVSGNNISENDMSGHICENDINGSTYGNDINGSTCGSDISGNSTSGKNADGNSGSQNEEQNELYKFFSNEDLLNEKNYIWNKQEIRMFLEKYILYPKKFDRISQFLEFKNTKQCVDFYYLTKNFFNLKKLLLTLSENKIKRNKKQLLSHVNNFDISKKNSKEEIVNKLIKKLENNYVKSEFEETNCVNYSYINVRKFFKSYFVKTYKKTCNKNSSNKTTNNNKNCTWNTNNMNKGILLENMSDGYVIPKNYNFILSSNRKLCFLIKNDENFIYNGINSDIIEIKYSENIENDKKKEDRRRKNSGTGISPIAGSTGIIEPSHSHKVEDNPFVSIISNVHNKPHVNELEEQDINRNNTIYHYVSPPPLMNPEQKYQCTEVHNLMIDFNKEKHSLVRNLNNINDNKCDPDEDKCHTDLKLNYNTIEEKKSSNNFIYNYTWNSNNIDNIASNNEQKDNYDRKNVNSNIDLIPTTYELNKCKYPHMCNIDVNINSIECTNNQVLKNGEQCEHMSKLKMNNSFENNIELESCEESLYKCYEFLKNMNQRNNENVSKNPIPHKKATSFAFDYKLKKGIKKNIFQKKNFLLQREKNVKKNTAFSKIKNGNILTKERGDKSSKRNKKIFEQQLVVQHNFSKKKIGHQVNSSSSGSNKGKGMVLKKGFFNVNLKNEIYYNKKKINDKQEEEENMLEVENSKREMYGKSEHFSLTVQTVNDWERGEIEIEEGEGEGEREREIEVKGSETEMQLLGEEEEEKEEYVPLDETSGNFVVIERNRNFVEGENAINNDNKRRKFNNIKNLQTGTHICDFKGSKLIFFTNENSKDLNFNDCTSNIHVEERVSREEKNMMSIKDGILNNEEEGMWNIDDTDYGNGNRTGSSNGNGFHVDAYATSEQNEKHSVTGNNKITAAFNKINETDSMHLESKRNLLVESKSTHIYSFDSVKQVENYEGEIFDQSKQHLRKTATCWTDKEKEIYFEIFSKDGKNWDSLCLALKPYGKTKEQIKNFYQNTIAKKRKNQVP</sequence>
<reference evidence="6" key="1">
    <citation type="submission" date="2016-05" db="EMBL/GenBank/DDBJ databases">
        <authorList>
            <person name="Naeem Raeece"/>
        </authorList>
    </citation>
    <scope>NUCLEOTIDE SEQUENCE [LARGE SCALE GENOMIC DNA]</scope>
</reference>
<dbReference type="Proteomes" id="UP000078597">
    <property type="component" value="Unassembled WGS sequence"/>
</dbReference>
<dbReference type="CDD" id="cd00167">
    <property type="entry name" value="SANT"/>
    <property type="match status" value="1"/>
</dbReference>
<evidence type="ECO:0000259" key="4">
    <source>
        <dbReference type="PROSITE" id="PS51293"/>
    </source>
</evidence>
<evidence type="ECO:0000256" key="2">
    <source>
        <dbReference type="SAM" id="MobiDB-lite"/>
    </source>
</evidence>
<accession>A0A1A8W2Z4</accession>
<dbReference type="SMART" id="SM00717">
    <property type="entry name" value="SANT"/>
    <property type="match status" value="2"/>
</dbReference>
<feature type="domain" description="SANT" evidence="4">
    <location>
        <begin position="1321"/>
        <end position="1367"/>
    </location>
</feature>
<organism evidence="5 6">
    <name type="scientific">Plasmodium malariae</name>
    <dbReference type="NCBI Taxonomy" id="5858"/>
    <lineage>
        <taxon>Eukaryota</taxon>
        <taxon>Sar</taxon>
        <taxon>Alveolata</taxon>
        <taxon>Apicomplexa</taxon>
        <taxon>Aconoidasida</taxon>
        <taxon>Haemosporida</taxon>
        <taxon>Plasmodiidae</taxon>
        <taxon>Plasmodium</taxon>
        <taxon>Plasmodium (Plasmodium)</taxon>
    </lineage>
</organism>